<gene>
    <name evidence="3" type="ORF">AWC27_08230</name>
</gene>
<evidence type="ECO:0000259" key="2">
    <source>
        <dbReference type="Pfam" id="PF01494"/>
    </source>
</evidence>
<dbReference type="Pfam" id="PF01494">
    <property type="entry name" value="FAD_binding_3"/>
    <property type="match status" value="1"/>
</dbReference>
<dbReference type="EMBL" id="LQPW01000148">
    <property type="protein sequence ID" value="ORW92710.1"/>
    <property type="molecule type" value="Genomic_DNA"/>
</dbReference>
<reference evidence="3 4" key="1">
    <citation type="submission" date="2016-01" db="EMBL/GenBank/DDBJ databases">
        <title>The new phylogeny of the genus Mycobacterium.</title>
        <authorList>
            <person name="Tarcisio F."/>
            <person name="Conor M."/>
            <person name="Antonella G."/>
            <person name="Elisabetta G."/>
            <person name="Giulia F.S."/>
            <person name="Sara T."/>
            <person name="Anna F."/>
            <person name="Clotilde B."/>
            <person name="Roberto B."/>
            <person name="Veronica D.S."/>
            <person name="Fabio R."/>
            <person name="Monica P."/>
            <person name="Olivier J."/>
            <person name="Enrico T."/>
            <person name="Nicola S."/>
        </authorList>
    </citation>
    <scope>NUCLEOTIDE SEQUENCE [LARGE SCALE GENOMIC DNA]</scope>
    <source>
        <strain evidence="3 4">DSM 44166</strain>
    </source>
</reference>
<dbReference type="GO" id="GO:0071949">
    <property type="term" value="F:FAD binding"/>
    <property type="evidence" value="ECO:0007669"/>
    <property type="project" value="InterPro"/>
</dbReference>
<dbReference type="InterPro" id="IPR002938">
    <property type="entry name" value="FAD-bd"/>
</dbReference>
<dbReference type="AlphaFoldDB" id="A0A1X2DXB2"/>
<evidence type="ECO:0000313" key="4">
    <source>
        <dbReference type="Proteomes" id="UP000193317"/>
    </source>
</evidence>
<dbReference type="Proteomes" id="UP000193317">
    <property type="component" value="Unassembled WGS sequence"/>
</dbReference>
<accession>A0A1X2DXB2</accession>
<sequence length="400" mass="42893">MKPHAVIVGAGPVGVVAALLLARNDVEVTLLERNDELVTTSHAATFHPSTLDLLQTMDIDLAAVPGAITVASLQWRDNRADILAELDYRLLSELTKHPFRIHLDQQALLDRAADLIAGNPAIELRCGAAVVDLDPELPSVTVLATDSRRHTTTADVVIGCDGSHSLTRRRAGIALAVRSYPTAALRAYARADLAALLPASAAQPLSGLCYFRGDGDGLSTLRMAADTRVIVRSIGDRPDAVRVAQAIADATPWAADDLAIDRIESYQLGRGVVDSYLSSLGPVLVIGDAAHVTSTAGGLNMNSGLHDAFALMPALADWLHRRVDKSVVADIAETRRQYLLDHVIPRTERRVRGLQDNDSVSLTTHLDDIASLAGDRDKARRFLIEASLLDTPLPLQAGLR</sequence>
<dbReference type="Gene3D" id="3.30.70.2450">
    <property type="match status" value="1"/>
</dbReference>
<dbReference type="PRINTS" id="PR00420">
    <property type="entry name" value="RNGMNOXGNASE"/>
</dbReference>
<evidence type="ECO:0000313" key="3">
    <source>
        <dbReference type="EMBL" id="ORW92710.1"/>
    </source>
</evidence>
<protein>
    <recommendedName>
        <fullName evidence="2">FAD-binding domain-containing protein</fullName>
    </recommendedName>
</protein>
<feature type="domain" description="FAD-binding" evidence="2">
    <location>
        <begin position="5"/>
        <end position="327"/>
    </location>
</feature>
<dbReference type="PANTHER" id="PTHR43476">
    <property type="entry name" value="3-(3-HYDROXY-PHENYL)PROPIONATE/3-HYDROXYCINNAMIC ACID HYDROXYLASE"/>
    <property type="match status" value="1"/>
</dbReference>
<dbReference type="OrthoDB" id="8670884at2"/>
<comment type="caution">
    <text evidence="3">The sequence shown here is derived from an EMBL/GenBank/DDBJ whole genome shotgun (WGS) entry which is preliminary data.</text>
</comment>
<dbReference type="Gene3D" id="3.50.50.60">
    <property type="entry name" value="FAD/NAD(P)-binding domain"/>
    <property type="match status" value="1"/>
</dbReference>
<dbReference type="SUPFAM" id="SSF51905">
    <property type="entry name" value="FAD/NAD(P)-binding domain"/>
    <property type="match status" value="1"/>
</dbReference>
<evidence type="ECO:0000256" key="1">
    <source>
        <dbReference type="ARBA" id="ARBA00023002"/>
    </source>
</evidence>
<dbReference type="InterPro" id="IPR050631">
    <property type="entry name" value="PheA/TfdB_FAD_monoxygenase"/>
</dbReference>
<keyword evidence="4" id="KW-1185">Reference proteome</keyword>
<name>A0A1X2DXB2_MYCSZ</name>
<organism evidence="3 4">
    <name type="scientific">Mycobacterium szulgai</name>
    <dbReference type="NCBI Taxonomy" id="1787"/>
    <lineage>
        <taxon>Bacteria</taxon>
        <taxon>Bacillati</taxon>
        <taxon>Actinomycetota</taxon>
        <taxon>Actinomycetes</taxon>
        <taxon>Mycobacteriales</taxon>
        <taxon>Mycobacteriaceae</taxon>
        <taxon>Mycobacterium</taxon>
    </lineage>
</organism>
<dbReference type="RefSeq" id="WP_085672384.1">
    <property type="nucleotide sequence ID" value="NZ_JACKRU010000753.1"/>
</dbReference>
<dbReference type="PANTHER" id="PTHR43476:SF5">
    <property type="entry name" value="FAD-DEPENDENT MONOOXYGENASE"/>
    <property type="match status" value="1"/>
</dbReference>
<keyword evidence="1" id="KW-0560">Oxidoreductase</keyword>
<dbReference type="GO" id="GO:0016491">
    <property type="term" value="F:oxidoreductase activity"/>
    <property type="evidence" value="ECO:0007669"/>
    <property type="project" value="UniProtKB-KW"/>
</dbReference>
<dbReference type="InterPro" id="IPR036188">
    <property type="entry name" value="FAD/NAD-bd_sf"/>
</dbReference>
<proteinExistence type="predicted"/>